<accession>A0A563DEA2</accession>
<reference evidence="1 2" key="1">
    <citation type="submission" date="2019-02" db="EMBL/GenBank/DDBJ databases">
        <title>Apibacter muscae sp. nov.: a novel member of the house fly microbiota.</title>
        <authorList>
            <person name="Park R."/>
        </authorList>
    </citation>
    <scope>NUCLEOTIDE SEQUENCE [LARGE SCALE GENOMIC DNA]</scope>
    <source>
        <strain evidence="1 2">AL1</strain>
    </source>
</reference>
<comment type="caution">
    <text evidence="1">The sequence shown here is derived from an EMBL/GenBank/DDBJ whole genome shotgun (WGS) entry which is preliminary data.</text>
</comment>
<evidence type="ECO:0000313" key="1">
    <source>
        <dbReference type="EMBL" id="TWP28462.1"/>
    </source>
</evidence>
<evidence type="ECO:0000313" key="2">
    <source>
        <dbReference type="Proteomes" id="UP000319499"/>
    </source>
</evidence>
<name>A0A563DEA2_9FLAO</name>
<protein>
    <submittedName>
        <fullName evidence="1">Uncharacterized protein</fullName>
    </submittedName>
</protein>
<dbReference type="RefSeq" id="WP_146292533.1">
    <property type="nucleotide sequence ID" value="NZ_SELH01000018.1"/>
</dbReference>
<organism evidence="1 2">
    <name type="scientific">Apibacter muscae</name>
    <dbReference type="NCBI Taxonomy" id="2509004"/>
    <lineage>
        <taxon>Bacteria</taxon>
        <taxon>Pseudomonadati</taxon>
        <taxon>Bacteroidota</taxon>
        <taxon>Flavobacteriia</taxon>
        <taxon>Flavobacteriales</taxon>
        <taxon>Weeksellaceae</taxon>
        <taxon>Apibacter</taxon>
    </lineage>
</organism>
<dbReference type="AlphaFoldDB" id="A0A563DEA2"/>
<keyword evidence="2" id="KW-1185">Reference proteome</keyword>
<sequence length="67" mass="7873">MKLTERVKNEIRNNIELRYAISKKVARTERSIYYLAYNDSKALIKIVEACKVLITKHTGLKNTEIFE</sequence>
<proteinExistence type="predicted"/>
<dbReference type="Proteomes" id="UP000319499">
    <property type="component" value="Unassembled WGS sequence"/>
</dbReference>
<gene>
    <name evidence="1" type="ORF">ETU09_05930</name>
</gene>
<dbReference type="EMBL" id="SELH01000018">
    <property type="protein sequence ID" value="TWP28462.1"/>
    <property type="molecule type" value="Genomic_DNA"/>
</dbReference>